<evidence type="ECO:0000313" key="4">
    <source>
        <dbReference type="Proteomes" id="UP000467841"/>
    </source>
</evidence>
<protein>
    <recommendedName>
        <fullName evidence="2">DUF220 domain-containing protein</fullName>
    </recommendedName>
</protein>
<dbReference type="Pfam" id="PF02713">
    <property type="entry name" value="DUF220"/>
    <property type="match status" value="1"/>
</dbReference>
<evidence type="ECO:0000256" key="1">
    <source>
        <dbReference type="SAM" id="MobiDB-lite"/>
    </source>
</evidence>
<name>A0A6D2J7U8_9BRAS</name>
<comment type="caution">
    <text evidence="3">The sequence shown here is derived from an EMBL/GenBank/DDBJ whole genome shotgun (WGS) entry which is preliminary data.</text>
</comment>
<dbReference type="PANTHER" id="PTHR31385:SF6">
    <property type="entry name" value="DUF220 DOMAIN-CONTAINING PROTEIN-RELATED"/>
    <property type="match status" value="1"/>
</dbReference>
<feature type="region of interest" description="Disordered" evidence="1">
    <location>
        <begin position="18"/>
        <end position="41"/>
    </location>
</feature>
<keyword evidence="4" id="KW-1185">Reference proteome</keyword>
<sequence length="258" mass="30137">MSVFPVFGSWINQNMQQPLKAESKRSENVNSKDRDEMEKQGKLWRDAEKKHPWYDAPAKVTTEEGVCHMNIELTMGLPPEATYELFTNPNNLPLFSDKSWRQLLKNNSRKVLEEEPRHIARLEKEVAWDFLGFYGALPITLIVDENKKDLTASYRIGKMRFMKVFEGVYKVEPIYVDQERLCKNIEPKSREEYERCSGGQGKIASKVTMEQHFQPYFPFNLPPVSWYIRGTIIQTTKTLLKMLQDMGAKMRASVKRPH</sequence>
<evidence type="ECO:0000259" key="2">
    <source>
        <dbReference type="Pfam" id="PF02713"/>
    </source>
</evidence>
<feature type="compositionally biased region" description="Basic and acidic residues" evidence="1">
    <location>
        <begin position="21"/>
        <end position="41"/>
    </location>
</feature>
<gene>
    <name evidence="3" type="ORF">MERR_LOCUS23279</name>
</gene>
<dbReference type="AlphaFoldDB" id="A0A6D2J7U8"/>
<organism evidence="3 4">
    <name type="scientific">Microthlaspi erraticum</name>
    <dbReference type="NCBI Taxonomy" id="1685480"/>
    <lineage>
        <taxon>Eukaryota</taxon>
        <taxon>Viridiplantae</taxon>
        <taxon>Streptophyta</taxon>
        <taxon>Embryophyta</taxon>
        <taxon>Tracheophyta</taxon>
        <taxon>Spermatophyta</taxon>
        <taxon>Magnoliopsida</taxon>
        <taxon>eudicotyledons</taxon>
        <taxon>Gunneridae</taxon>
        <taxon>Pentapetalae</taxon>
        <taxon>rosids</taxon>
        <taxon>malvids</taxon>
        <taxon>Brassicales</taxon>
        <taxon>Brassicaceae</taxon>
        <taxon>Coluteocarpeae</taxon>
        <taxon>Microthlaspi</taxon>
    </lineage>
</organism>
<dbReference type="InterPro" id="IPR003863">
    <property type="entry name" value="DUF220"/>
</dbReference>
<dbReference type="Proteomes" id="UP000467841">
    <property type="component" value="Unassembled WGS sequence"/>
</dbReference>
<reference evidence="3" key="1">
    <citation type="submission" date="2020-01" db="EMBL/GenBank/DDBJ databases">
        <authorList>
            <person name="Mishra B."/>
        </authorList>
    </citation>
    <scope>NUCLEOTIDE SEQUENCE [LARGE SCALE GENOMIC DNA]</scope>
</reference>
<proteinExistence type="predicted"/>
<dbReference type="PANTHER" id="PTHR31385">
    <property type="entry name" value="PUTATIVE (DUF220)-RELATED"/>
    <property type="match status" value="1"/>
</dbReference>
<accession>A0A6D2J7U8</accession>
<evidence type="ECO:0000313" key="3">
    <source>
        <dbReference type="EMBL" id="CAA7036044.1"/>
    </source>
</evidence>
<feature type="domain" description="DUF220" evidence="2">
    <location>
        <begin position="135"/>
        <end position="206"/>
    </location>
</feature>
<dbReference type="EMBL" id="CACVBM020001163">
    <property type="protein sequence ID" value="CAA7036044.1"/>
    <property type="molecule type" value="Genomic_DNA"/>
</dbReference>
<dbReference type="OrthoDB" id="1027017at2759"/>